<dbReference type="Proteomes" id="UP001243713">
    <property type="component" value="Chromosome"/>
</dbReference>
<organism evidence="1 2">
    <name type="scientific">Pseudomonas migulae</name>
    <dbReference type="NCBI Taxonomy" id="78543"/>
    <lineage>
        <taxon>Bacteria</taxon>
        <taxon>Pseudomonadati</taxon>
        <taxon>Pseudomonadota</taxon>
        <taxon>Gammaproteobacteria</taxon>
        <taxon>Pseudomonadales</taxon>
        <taxon>Pseudomonadaceae</taxon>
        <taxon>Pseudomonas</taxon>
    </lineage>
</organism>
<keyword evidence="2" id="KW-1185">Reference proteome</keyword>
<gene>
    <name evidence="1" type="ORF">MOQ58_12110</name>
</gene>
<name>A0ABY8MZP2_9PSED</name>
<evidence type="ECO:0000313" key="2">
    <source>
        <dbReference type="Proteomes" id="UP001243713"/>
    </source>
</evidence>
<sequence>MTEPMLITGSYLLKKEHDLHSSPLEMAIAGMEGAAARFATDAIKDANTRLKYQSKIKEMSRLVEAEVLAGKVTAKDGVAYCQEMRNNIMNEHRKFTSAQGVAVAQYIKLNGPTLQTTLDKYAHSLYKKNFDLLTDVEKSKVHYLILKKSGVDNAKVTRGTKRMNVTGKVAWIVTAAFAASEIYKADNKTKEAGRQGIILGGGAAGGALAGLSVSMLCGPAAPICAIAVVVAGGIAGGILGDYVADSLDEELEEFLTWDVQ</sequence>
<accession>A0ABY8MZP2</accession>
<reference evidence="1 2" key="1">
    <citation type="submission" date="2022-03" db="EMBL/GenBank/DDBJ databases">
        <title>Plant growth promoting endophytes with ACC deaminase activity.</title>
        <authorList>
            <person name="Charles T."/>
            <person name="Van Dyk A."/>
            <person name="Cheng J."/>
            <person name="Heil J."/>
        </authorList>
    </citation>
    <scope>NUCLEOTIDE SEQUENCE [LARGE SCALE GENOMIC DNA]</scope>
    <source>
        <strain evidence="1 2">8R6</strain>
    </source>
</reference>
<evidence type="ECO:0000313" key="1">
    <source>
        <dbReference type="EMBL" id="WGK92890.1"/>
    </source>
</evidence>
<dbReference type="RefSeq" id="WP_226299139.1">
    <property type="nucleotide sequence ID" value="NZ_CP093428.1"/>
</dbReference>
<protein>
    <submittedName>
        <fullName evidence="1">Uncharacterized protein</fullName>
    </submittedName>
</protein>
<dbReference type="EMBL" id="CP093428">
    <property type="protein sequence ID" value="WGK92890.1"/>
    <property type="molecule type" value="Genomic_DNA"/>
</dbReference>
<proteinExistence type="predicted"/>